<gene>
    <name evidence="2" type="ORF">J2S42_000233</name>
</gene>
<dbReference type="AlphaFoldDB" id="A0AAE3VTU9"/>
<reference evidence="2 3" key="1">
    <citation type="submission" date="2023-07" db="EMBL/GenBank/DDBJ databases">
        <title>Sequencing the genomes of 1000 actinobacteria strains.</title>
        <authorList>
            <person name="Klenk H.-P."/>
        </authorList>
    </citation>
    <scope>NUCLEOTIDE SEQUENCE [LARGE SCALE GENOMIC DNA]</scope>
    <source>
        <strain evidence="2 3">DSM 44709</strain>
    </source>
</reference>
<dbReference type="InterPro" id="IPR008254">
    <property type="entry name" value="Flavodoxin/NO_synth"/>
</dbReference>
<dbReference type="Gene3D" id="3.40.50.360">
    <property type="match status" value="1"/>
</dbReference>
<dbReference type="PROSITE" id="PS50902">
    <property type="entry name" value="FLAVODOXIN_LIKE"/>
    <property type="match status" value="1"/>
</dbReference>
<feature type="domain" description="Flavodoxin-like" evidence="1">
    <location>
        <begin position="6"/>
        <end position="164"/>
    </location>
</feature>
<accession>A0AAE3VTU9</accession>
<dbReference type="InterPro" id="IPR001226">
    <property type="entry name" value="Flavodoxin_CS"/>
</dbReference>
<dbReference type="PROSITE" id="PS00201">
    <property type="entry name" value="FLAVODOXIN"/>
    <property type="match status" value="1"/>
</dbReference>
<protein>
    <recommendedName>
        <fullName evidence="1">Flavodoxin-like domain-containing protein</fullName>
    </recommendedName>
</protein>
<sequence length="174" mass="18422">MAALRALVVYESMFGNTELIARAVAEGMSELLEAEPRNVATQPRADGQGYCALVVGGPTHAFGLSRAATRRSAAEQGATGPAETGVREWLAQYTSLAGTPAAAFDTRIGTPWPTGSAARSAQKRLRRLGCRILLPAEDFVVTGSTGPLRDGEPERARRWGRTLAEMIVATQPVG</sequence>
<evidence type="ECO:0000259" key="1">
    <source>
        <dbReference type="PROSITE" id="PS50902"/>
    </source>
</evidence>
<dbReference type="InterPro" id="IPR029039">
    <property type="entry name" value="Flavoprotein-like_sf"/>
</dbReference>
<dbReference type="RefSeq" id="WP_307234287.1">
    <property type="nucleotide sequence ID" value="NZ_JAUSUZ010000001.1"/>
</dbReference>
<name>A0AAE3VTU9_9ACTN</name>
<evidence type="ECO:0000313" key="3">
    <source>
        <dbReference type="Proteomes" id="UP001240236"/>
    </source>
</evidence>
<keyword evidence="3" id="KW-1185">Reference proteome</keyword>
<evidence type="ECO:0000313" key="2">
    <source>
        <dbReference type="EMBL" id="MDQ0363564.1"/>
    </source>
</evidence>
<dbReference type="GO" id="GO:0010181">
    <property type="term" value="F:FMN binding"/>
    <property type="evidence" value="ECO:0007669"/>
    <property type="project" value="InterPro"/>
</dbReference>
<dbReference type="Proteomes" id="UP001240236">
    <property type="component" value="Unassembled WGS sequence"/>
</dbReference>
<dbReference type="SUPFAM" id="SSF52218">
    <property type="entry name" value="Flavoproteins"/>
    <property type="match status" value="1"/>
</dbReference>
<dbReference type="GO" id="GO:0009055">
    <property type="term" value="F:electron transfer activity"/>
    <property type="evidence" value="ECO:0007669"/>
    <property type="project" value="InterPro"/>
</dbReference>
<comment type="caution">
    <text evidence="2">The sequence shown here is derived from an EMBL/GenBank/DDBJ whole genome shotgun (WGS) entry which is preliminary data.</text>
</comment>
<dbReference type="EMBL" id="JAUSUZ010000001">
    <property type="protein sequence ID" value="MDQ0363564.1"/>
    <property type="molecule type" value="Genomic_DNA"/>
</dbReference>
<proteinExistence type="predicted"/>
<organism evidence="2 3">
    <name type="scientific">Catenuloplanes indicus</name>
    <dbReference type="NCBI Taxonomy" id="137267"/>
    <lineage>
        <taxon>Bacteria</taxon>
        <taxon>Bacillati</taxon>
        <taxon>Actinomycetota</taxon>
        <taxon>Actinomycetes</taxon>
        <taxon>Micromonosporales</taxon>
        <taxon>Micromonosporaceae</taxon>
        <taxon>Catenuloplanes</taxon>
    </lineage>
</organism>